<reference evidence="1" key="1">
    <citation type="submission" date="2022-08" db="EMBL/GenBank/DDBJ databases">
        <title>The genomic sequence of strain Paenibacillus sp. SCIV0701.</title>
        <authorList>
            <person name="Zhao H."/>
        </authorList>
    </citation>
    <scope>NUCLEOTIDE SEQUENCE</scope>
    <source>
        <strain evidence="1">SCIV0701</strain>
    </source>
</reference>
<evidence type="ECO:0008006" key="3">
    <source>
        <dbReference type="Google" id="ProtNLM"/>
    </source>
</evidence>
<accession>A0A9X2MX15</accession>
<comment type="caution">
    <text evidence="1">The sequence shown here is derived from an EMBL/GenBank/DDBJ whole genome shotgun (WGS) entry which is preliminary data.</text>
</comment>
<organism evidence="1 2">
    <name type="scientific">Paenibacillus soyae</name>
    <dbReference type="NCBI Taxonomy" id="2969249"/>
    <lineage>
        <taxon>Bacteria</taxon>
        <taxon>Bacillati</taxon>
        <taxon>Bacillota</taxon>
        <taxon>Bacilli</taxon>
        <taxon>Bacillales</taxon>
        <taxon>Paenibacillaceae</taxon>
        <taxon>Paenibacillus</taxon>
    </lineage>
</organism>
<dbReference type="InterPro" id="IPR011990">
    <property type="entry name" value="TPR-like_helical_dom_sf"/>
</dbReference>
<sequence>MANDGSYENQLKEIKKLHREGVDGDQKAVKLANERLTKLRQSQPGNAIIEAYYGSSLALLARDAAKLTVKEELARESLEALDRAAAIDPGNKEVRLLRANVCLRLPDSHFQTAQTAIEDFSFLLNRNQAAAGYLTPVEVRDVLVNLGKAYETAGRADMAQHVALLLARLT</sequence>
<keyword evidence="2" id="KW-1185">Reference proteome</keyword>
<proteinExistence type="predicted"/>
<name>A0A9X2MX15_9BACL</name>
<dbReference type="RefSeq" id="WP_257453009.1">
    <property type="nucleotide sequence ID" value="NZ_JANIPJ010000040.1"/>
</dbReference>
<protein>
    <recommendedName>
        <fullName evidence="3">Tetratricopeptide repeat protein</fullName>
    </recommendedName>
</protein>
<dbReference type="SUPFAM" id="SSF48452">
    <property type="entry name" value="TPR-like"/>
    <property type="match status" value="1"/>
</dbReference>
<gene>
    <name evidence="1" type="ORF">NQZ67_29435</name>
</gene>
<dbReference type="EMBL" id="JANIPJ010000040">
    <property type="protein sequence ID" value="MCR2808005.1"/>
    <property type="molecule type" value="Genomic_DNA"/>
</dbReference>
<evidence type="ECO:0000313" key="1">
    <source>
        <dbReference type="EMBL" id="MCR2808005.1"/>
    </source>
</evidence>
<dbReference type="Proteomes" id="UP001141950">
    <property type="component" value="Unassembled WGS sequence"/>
</dbReference>
<dbReference type="AlphaFoldDB" id="A0A9X2MX15"/>
<dbReference type="Gene3D" id="1.25.40.10">
    <property type="entry name" value="Tetratricopeptide repeat domain"/>
    <property type="match status" value="1"/>
</dbReference>
<evidence type="ECO:0000313" key="2">
    <source>
        <dbReference type="Proteomes" id="UP001141950"/>
    </source>
</evidence>